<reference evidence="7 10" key="2">
    <citation type="submission" date="2019-07" db="EMBL/GenBank/DDBJ databases">
        <title>Whole genome shotgun sequence of Myxococcus virescens NBRC 100334.</title>
        <authorList>
            <person name="Hosoyama A."/>
            <person name="Uohara A."/>
            <person name="Ohji S."/>
            <person name="Ichikawa N."/>
        </authorList>
    </citation>
    <scope>NUCLEOTIDE SEQUENCE [LARGE SCALE GENOMIC DNA]</scope>
    <source>
        <strain evidence="7 10">NBRC 100334</strain>
    </source>
</reference>
<dbReference type="GO" id="GO:0016787">
    <property type="term" value="F:hydrolase activity"/>
    <property type="evidence" value="ECO:0007669"/>
    <property type="project" value="UniProtKB-KW"/>
</dbReference>
<evidence type="ECO:0000313" key="10">
    <source>
        <dbReference type="Proteomes" id="UP000321224"/>
    </source>
</evidence>
<dbReference type="RefSeq" id="WP_090491506.1">
    <property type="nucleotide sequence ID" value="NZ_BJVY01000002.1"/>
</dbReference>
<keyword evidence="3 8" id="KW-0347">Helicase</keyword>
<dbReference type="EMBL" id="BJVY01000002">
    <property type="protein sequence ID" value="GEL68666.1"/>
    <property type="molecule type" value="Genomic_DNA"/>
</dbReference>
<keyword evidence="1" id="KW-0547">Nucleotide-binding</keyword>
<dbReference type="Gene3D" id="3.40.50.10810">
    <property type="entry name" value="Tandem AAA-ATPase domain"/>
    <property type="match status" value="1"/>
</dbReference>
<dbReference type="SUPFAM" id="SSF52540">
    <property type="entry name" value="P-loop containing nucleoside triphosphate hydrolases"/>
    <property type="match status" value="2"/>
</dbReference>
<feature type="domain" description="Helicase C-terminal" evidence="6">
    <location>
        <begin position="510"/>
        <end position="675"/>
    </location>
</feature>
<keyword evidence="2" id="KW-0378">Hydrolase</keyword>
<dbReference type="CDD" id="cd18793">
    <property type="entry name" value="SF2_C_SNF"/>
    <property type="match status" value="1"/>
</dbReference>
<protein>
    <submittedName>
        <fullName evidence="8">Helicase conserved C-terminal domain-containing protein</fullName>
    </submittedName>
</protein>
<dbReference type="SMART" id="SM00487">
    <property type="entry name" value="DEXDc"/>
    <property type="match status" value="1"/>
</dbReference>
<dbReference type="PANTHER" id="PTHR45766:SF6">
    <property type="entry name" value="SWI_SNF-RELATED MATRIX-ASSOCIATED ACTIN-DEPENDENT REGULATOR OF CHROMATIN SUBFAMILY A-LIKE PROTEIN 1"/>
    <property type="match status" value="1"/>
</dbReference>
<evidence type="ECO:0000259" key="5">
    <source>
        <dbReference type="PROSITE" id="PS51192"/>
    </source>
</evidence>
<comment type="caution">
    <text evidence="7">The sequence shown here is derived from an EMBL/GenBank/DDBJ whole genome shotgun (WGS) entry which is preliminary data.</text>
</comment>
<organism evidence="7 10">
    <name type="scientific">Myxococcus virescens</name>
    <dbReference type="NCBI Taxonomy" id="83456"/>
    <lineage>
        <taxon>Bacteria</taxon>
        <taxon>Pseudomonadati</taxon>
        <taxon>Myxococcota</taxon>
        <taxon>Myxococcia</taxon>
        <taxon>Myxococcales</taxon>
        <taxon>Cystobacterineae</taxon>
        <taxon>Myxococcaceae</taxon>
        <taxon>Myxococcus</taxon>
    </lineage>
</organism>
<dbReference type="GO" id="GO:0005524">
    <property type="term" value="F:ATP binding"/>
    <property type="evidence" value="ECO:0007669"/>
    <property type="project" value="UniProtKB-KW"/>
</dbReference>
<evidence type="ECO:0000313" key="7">
    <source>
        <dbReference type="EMBL" id="GEL68666.1"/>
    </source>
</evidence>
<dbReference type="Proteomes" id="UP000198717">
    <property type="component" value="Unassembled WGS sequence"/>
</dbReference>
<evidence type="ECO:0000256" key="4">
    <source>
        <dbReference type="ARBA" id="ARBA00022840"/>
    </source>
</evidence>
<dbReference type="AlphaFoldDB" id="A0A511H556"/>
<dbReference type="InterPro" id="IPR027417">
    <property type="entry name" value="P-loop_NTPase"/>
</dbReference>
<evidence type="ECO:0000256" key="3">
    <source>
        <dbReference type="ARBA" id="ARBA00022806"/>
    </source>
</evidence>
<accession>A0A511H556</accession>
<reference evidence="8 9" key="1">
    <citation type="submission" date="2016-10" db="EMBL/GenBank/DDBJ databases">
        <authorList>
            <person name="Varghese N."/>
            <person name="Submissions S."/>
        </authorList>
    </citation>
    <scope>NUCLEOTIDE SEQUENCE [LARGE SCALE GENOMIC DNA]</scope>
    <source>
        <strain evidence="8 9">DSM 2260</strain>
    </source>
</reference>
<dbReference type="InterPro" id="IPR014001">
    <property type="entry name" value="Helicase_ATP-bd"/>
</dbReference>
<evidence type="ECO:0000313" key="8">
    <source>
        <dbReference type="EMBL" id="SDE49875.1"/>
    </source>
</evidence>
<dbReference type="InterPro" id="IPR001650">
    <property type="entry name" value="Helicase_C-like"/>
</dbReference>
<dbReference type="EMBL" id="FNAJ01000007">
    <property type="protein sequence ID" value="SDE49875.1"/>
    <property type="molecule type" value="Genomic_DNA"/>
</dbReference>
<dbReference type="InterPro" id="IPR038718">
    <property type="entry name" value="SNF2-like_sf"/>
</dbReference>
<dbReference type="Pfam" id="PF00176">
    <property type="entry name" value="SNF2-rel_dom"/>
    <property type="match status" value="1"/>
</dbReference>
<dbReference type="InterPro" id="IPR057342">
    <property type="entry name" value="DEXDc_RapA"/>
</dbReference>
<dbReference type="InterPro" id="IPR000330">
    <property type="entry name" value="SNF2_N"/>
</dbReference>
<proteinExistence type="predicted"/>
<dbReference type="InterPro" id="IPR049730">
    <property type="entry name" value="SNF2/RAD54-like_C"/>
</dbReference>
<dbReference type="Pfam" id="PF00271">
    <property type="entry name" value="Helicase_C"/>
    <property type="match status" value="1"/>
</dbReference>
<keyword evidence="9" id="KW-1185">Reference proteome</keyword>
<dbReference type="PROSITE" id="PS51194">
    <property type="entry name" value="HELICASE_CTER"/>
    <property type="match status" value="1"/>
</dbReference>
<sequence>MTAASIQVGTLVRKVSDTQMVGKVLDLRHDEQLEETLARVKFGNGIQTLSLIELEPFDVEGTDLWTDLQTSRFSRSQAFRTLMTYERLRSPPSPITSAFGTARARFFPYQFKPVLKFLENPNQRVLIADDVGLGKTIEAGYILREWRARQPLANVLIVVPARLRTKWRDELAKRFEERFDIVGASEIRRVLDQVERGKDLPEFHWIASYETIRDAKLVEQISEVRPGIDLLIMDEAHRVRNRDTLQYKAALALSQCADAIVLLSATPVQTGQENLHTLVDLLEPGRYGTFGNFKALVDANRPVLQAMQFVSAGQLAHAADALQSLSHHPLTESLTRERHFAGIVERLRTASSSNRAELVRLQRDVGDFSLLGHLISRTRKLEVMEDWPVRDPQNPIIHLTPDEKAIYSAVREITRLLDPWGSDWGQSMGALMAFRYTASCIPAAVDYLRSRLAEGGLIPRPETLREELEIEVLEEEGPLETGTRAETQDAMVRRIHEVLSRCPKPGKDSKFSAFLSALRKVWADDRSKRRTRRKVVVFSFFKRTLAYLQAQLAREGIPSHVIHGDISIEEREGLIEQFLESSELDVLLSSEVGGEGIDLQVASVVVNYDLPWNPMVVEQRIGRVDRIGQKANRIVVINLVSDETVEERILFRLYERIGVFRESIGEIDDILGPMEVRGLMLDALKGDLTEEQLERQMEHTAQAAERKRQLAGTLARDVDGLLAADQSFLDEINHLVKRRRLPESGELKELLMQVLETRYSGVSLDESPSRRPATLHLGMSAVRQLQDWSRRYGGDGQRLVGRAQQGHLPVTFDADVAMQHPGCEFIQARHPLIQFAVDRIQQDAARSPGAFALLVESDKVPEGTWVLGVWGIELKASRPEHRLEAVACRLDAREVLVGDEADALLVSCLSGSEDLDPLPSTTSDQLVKCCDRIQQAFSQRYARLLRETQESEERRTIRLRATWEQTLTSRRDAARKALNERRQKKARPFAIQMAEKKLAKHEAALKAKLEEFKTSPKLQAASREIAAALVHVRRLKR</sequence>
<evidence type="ECO:0000313" key="9">
    <source>
        <dbReference type="Proteomes" id="UP000198717"/>
    </source>
</evidence>
<dbReference type="Proteomes" id="UP000321224">
    <property type="component" value="Unassembled WGS sequence"/>
</dbReference>
<dbReference type="SMART" id="SM00490">
    <property type="entry name" value="HELICc"/>
    <property type="match status" value="1"/>
</dbReference>
<evidence type="ECO:0000256" key="1">
    <source>
        <dbReference type="ARBA" id="ARBA00022741"/>
    </source>
</evidence>
<dbReference type="Gene3D" id="3.40.50.300">
    <property type="entry name" value="P-loop containing nucleotide triphosphate hydrolases"/>
    <property type="match status" value="1"/>
</dbReference>
<keyword evidence="4" id="KW-0067">ATP-binding</keyword>
<dbReference type="CDD" id="cd18011">
    <property type="entry name" value="DEXDc_RapA"/>
    <property type="match status" value="1"/>
</dbReference>
<dbReference type="PANTHER" id="PTHR45766">
    <property type="entry name" value="DNA ANNEALING HELICASE AND ENDONUCLEASE ZRANB3 FAMILY MEMBER"/>
    <property type="match status" value="1"/>
</dbReference>
<dbReference type="PROSITE" id="PS51192">
    <property type="entry name" value="HELICASE_ATP_BIND_1"/>
    <property type="match status" value="1"/>
</dbReference>
<feature type="domain" description="Helicase ATP-binding" evidence="5">
    <location>
        <begin position="116"/>
        <end position="285"/>
    </location>
</feature>
<dbReference type="GO" id="GO:0004386">
    <property type="term" value="F:helicase activity"/>
    <property type="evidence" value="ECO:0007669"/>
    <property type="project" value="UniProtKB-KW"/>
</dbReference>
<gene>
    <name evidence="7" type="ORF">MVI01_04500</name>
    <name evidence="8" type="ORF">SAMN04488504_107301</name>
</gene>
<evidence type="ECO:0000256" key="2">
    <source>
        <dbReference type="ARBA" id="ARBA00022801"/>
    </source>
</evidence>
<evidence type="ECO:0000259" key="6">
    <source>
        <dbReference type="PROSITE" id="PS51194"/>
    </source>
</evidence>
<name>A0A511H556_9BACT</name>